<dbReference type="PANTHER" id="PTHR21666">
    <property type="entry name" value="PEPTIDASE-RELATED"/>
    <property type="match status" value="1"/>
</dbReference>
<dbReference type="SUPFAM" id="SSF51261">
    <property type="entry name" value="Duplicated hybrid motif"/>
    <property type="match status" value="1"/>
</dbReference>
<name>A0A4R2S175_9BACL</name>
<dbReference type="RefSeq" id="WP_131848427.1">
    <property type="nucleotide sequence ID" value="NZ_SLXV01000011.1"/>
</dbReference>
<proteinExistence type="predicted"/>
<dbReference type="OrthoDB" id="9805070at2"/>
<dbReference type="EMBL" id="SLXV01000011">
    <property type="protein sequence ID" value="TCP69224.1"/>
    <property type="molecule type" value="Genomic_DNA"/>
</dbReference>
<dbReference type="CDD" id="cd12797">
    <property type="entry name" value="M23_peptidase"/>
    <property type="match status" value="1"/>
</dbReference>
<sequence>MRWFHKIVCWSQSKRKGSATLEMVSMLPLYILLALLIWQLAIAGLAVVDAQSAMRDALHVAAQTRDEEQAEKDGKAAFGEGKQYQLTKLSVDIKGEEATAKAEIKIPIIFMDDTSPITYEFESTSPLDRELIVGGMGPGGIAGLPFLSGSGDFNLPIKSPTISSGFGTRIHPISGKAKHHNGIDFPKPVGTPIYAAESGIVKKAGPSKGFGNLIVIDHGGGVETWYGHMYSNMIYVREGQTVTKGQNIAGVGSAGGSTGPHLHFEVHINGTPVNPAIYL</sequence>
<evidence type="ECO:0000259" key="1">
    <source>
        <dbReference type="Pfam" id="PF01551"/>
    </source>
</evidence>
<dbReference type="InterPro" id="IPR050570">
    <property type="entry name" value="Cell_wall_metabolism_enzyme"/>
</dbReference>
<protein>
    <submittedName>
        <fullName evidence="2">Murein DD-endopeptidase MepM/ murein hydrolase activator NlpD</fullName>
    </submittedName>
</protein>
<keyword evidence="3" id="KW-1185">Reference proteome</keyword>
<dbReference type="InterPro" id="IPR016047">
    <property type="entry name" value="M23ase_b-sheet_dom"/>
</dbReference>
<dbReference type="PANTHER" id="PTHR21666:SF270">
    <property type="entry name" value="MUREIN HYDROLASE ACTIVATOR ENVC"/>
    <property type="match status" value="1"/>
</dbReference>
<dbReference type="Pfam" id="PF01551">
    <property type="entry name" value="Peptidase_M23"/>
    <property type="match status" value="1"/>
</dbReference>
<keyword evidence="2" id="KW-0378">Hydrolase</keyword>
<dbReference type="Proteomes" id="UP000294746">
    <property type="component" value="Unassembled WGS sequence"/>
</dbReference>
<reference evidence="2 3" key="1">
    <citation type="submission" date="2019-03" db="EMBL/GenBank/DDBJ databases">
        <title>Genomic Encyclopedia of Type Strains, Phase IV (KMG-IV): sequencing the most valuable type-strain genomes for metagenomic binning, comparative biology and taxonomic classification.</title>
        <authorList>
            <person name="Goeker M."/>
        </authorList>
    </citation>
    <scope>NUCLEOTIDE SEQUENCE [LARGE SCALE GENOMIC DNA]</scope>
    <source>
        <strain evidence="2 3">DSM 46831</strain>
    </source>
</reference>
<dbReference type="GO" id="GO:0004222">
    <property type="term" value="F:metalloendopeptidase activity"/>
    <property type="evidence" value="ECO:0007669"/>
    <property type="project" value="TreeGrafter"/>
</dbReference>
<evidence type="ECO:0000313" key="2">
    <source>
        <dbReference type="EMBL" id="TCP69224.1"/>
    </source>
</evidence>
<dbReference type="Gene3D" id="2.70.70.10">
    <property type="entry name" value="Glucose Permease (Domain IIA)"/>
    <property type="match status" value="1"/>
</dbReference>
<dbReference type="AlphaFoldDB" id="A0A4R2S175"/>
<organism evidence="2 3">
    <name type="scientific">Baia soyae</name>
    <dbReference type="NCBI Taxonomy" id="1544746"/>
    <lineage>
        <taxon>Bacteria</taxon>
        <taxon>Bacillati</taxon>
        <taxon>Bacillota</taxon>
        <taxon>Bacilli</taxon>
        <taxon>Bacillales</taxon>
        <taxon>Thermoactinomycetaceae</taxon>
        <taxon>Baia</taxon>
    </lineage>
</organism>
<dbReference type="InterPro" id="IPR011055">
    <property type="entry name" value="Dup_hybrid_motif"/>
</dbReference>
<accession>A0A4R2S175</accession>
<evidence type="ECO:0000313" key="3">
    <source>
        <dbReference type="Proteomes" id="UP000294746"/>
    </source>
</evidence>
<feature type="domain" description="M23ase beta-sheet core" evidence="1">
    <location>
        <begin position="179"/>
        <end position="275"/>
    </location>
</feature>
<gene>
    <name evidence="2" type="ORF">EDD57_11121</name>
</gene>
<comment type="caution">
    <text evidence="2">The sequence shown here is derived from an EMBL/GenBank/DDBJ whole genome shotgun (WGS) entry which is preliminary data.</text>
</comment>